<evidence type="ECO:0000256" key="1">
    <source>
        <dbReference type="SAM" id="MobiDB-lite"/>
    </source>
</evidence>
<evidence type="ECO:0000313" key="3">
    <source>
        <dbReference type="Proteomes" id="UP000261500"/>
    </source>
</evidence>
<accession>A0A3B3W355</accession>
<feature type="compositionally biased region" description="Basic and acidic residues" evidence="1">
    <location>
        <begin position="29"/>
        <end position="49"/>
    </location>
</feature>
<sequence>MLSSPGVPVEQVDLLGFGEALDGFQDDGEAQRREKDSVDQSPHHLRSDPSECVFLSRVGSFGKPHRDQSHNQRQNVRQHMEGVREHREGRGNAADHHLDDEELHPKSGNHGSYWLLGTV</sequence>
<dbReference type="AlphaFoldDB" id="A0A3B3W355"/>
<dbReference type="Proteomes" id="UP000261500">
    <property type="component" value="Unplaced"/>
</dbReference>
<dbReference type="GeneTree" id="ENSGT00950000183246"/>
<organism evidence="2 3">
    <name type="scientific">Poecilia latipinna</name>
    <name type="common">sailfin molly</name>
    <dbReference type="NCBI Taxonomy" id="48699"/>
    <lineage>
        <taxon>Eukaryota</taxon>
        <taxon>Metazoa</taxon>
        <taxon>Chordata</taxon>
        <taxon>Craniata</taxon>
        <taxon>Vertebrata</taxon>
        <taxon>Euteleostomi</taxon>
        <taxon>Actinopterygii</taxon>
        <taxon>Neopterygii</taxon>
        <taxon>Teleostei</taxon>
        <taxon>Neoteleostei</taxon>
        <taxon>Acanthomorphata</taxon>
        <taxon>Ovalentaria</taxon>
        <taxon>Atherinomorphae</taxon>
        <taxon>Cyprinodontiformes</taxon>
        <taxon>Poeciliidae</taxon>
        <taxon>Poeciliinae</taxon>
        <taxon>Poecilia</taxon>
    </lineage>
</organism>
<reference evidence="2" key="2">
    <citation type="submission" date="2025-09" db="UniProtKB">
        <authorList>
            <consortium name="Ensembl"/>
        </authorList>
    </citation>
    <scope>IDENTIFICATION</scope>
</reference>
<proteinExistence type="predicted"/>
<name>A0A3B3W355_9TELE</name>
<reference evidence="2" key="1">
    <citation type="submission" date="2025-08" db="UniProtKB">
        <authorList>
            <consortium name="Ensembl"/>
        </authorList>
    </citation>
    <scope>IDENTIFICATION</scope>
</reference>
<protein>
    <submittedName>
        <fullName evidence="2">Uncharacterized protein</fullName>
    </submittedName>
</protein>
<dbReference type="Ensembl" id="ENSPLAT00000028373.1">
    <property type="protein sequence ID" value="ENSPLAP00000031489.1"/>
    <property type="gene ID" value="ENSPLAG00000023525.1"/>
</dbReference>
<evidence type="ECO:0000313" key="2">
    <source>
        <dbReference type="Ensembl" id="ENSPLAP00000031489.1"/>
    </source>
</evidence>
<feature type="region of interest" description="Disordered" evidence="1">
    <location>
        <begin position="18"/>
        <end position="114"/>
    </location>
</feature>
<feature type="compositionally biased region" description="Basic and acidic residues" evidence="1">
    <location>
        <begin position="78"/>
        <end position="105"/>
    </location>
</feature>
<keyword evidence="3" id="KW-1185">Reference proteome</keyword>